<evidence type="ECO:0000313" key="3">
    <source>
        <dbReference type="Proteomes" id="UP000218334"/>
    </source>
</evidence>
<dbReference type="Pfam" id="PF18759">
    <property type="entry name" value="Plavaka"/>
    <property type="match status" value="1"/>
</dbReference>
<feature type="region of interest" description="Disordered" evidence="1">
    <location>
        <begin position="520"/>
        <end position="567"/>
    </location>
</feature>
<name>A0A2H3B0D3_9AGAR</name>
<reference evidence="3" key="1">
    <citation type="journal article" date="2017" name="Nat. Ecol. Evol.">
        <title>Genome expansion and lineage-specific genetic innovations in the forest pathogenic fungi Armillaria.</title>
        <authorList>
            <person name="Sipos G."/>
            <person name="Prasanna A.N."/>
            <person name="Walter M.C."/>
            <person name="O'Connor E."/>
            <person name="Balint B."/>
            <person name="Krizsan K."/>
            <person name="Kiss B."/>
            <person name="Hess J."/>
            <person name="Varga T."/>
            <person name="Slot J."/>
            <person name="Riley R."/>
            <person name="Boka B."/>
            <person name="Rigling D."/>
            <person name="Barry K."/>
            <person name="Lee J."/>
            <person name="Mihaltcheva S."/>
            <person name="LaButti K."/>
            <person name="Lipzen A."/>
            <person name="Waldron R."/>
            <person name="Moloney N.M."/>
            <person name="Sperisen C."/>
            <person name="Kredics L."/>
            <person name="Vagvoelgyi C."/>
            <person name="Patrignani A."/>
            <person name="Fitzpatrick D."/>
            <person name="Nagy I."/>
            <person name="Doyle S."/>
            <person name="Anderson J.B."/>
            <person name="Grigoriev I.V."/>
            <person name="Gueldener U."/>
            <person name="Muensterkoetter M."/>
            <person name="Nagy L.G."/>
        </authorList>
    </citation>
    <scope>NUCLEOTIDE SEQUENCE [LARGE SCALE GENOMIC DNA]</scope>
    <source>
        <strain evidence="3">28-4</strain>
    </source>
</reference>
<dbReference type="Proteomes" id="UP000218334">
    <property type="component" value="Unassembled WGS sequence"/>
</dbReference>
<dbReference type="InterPro" id="IPR041078">
    <property type="entry name" value="Plavaka"/>
</dbReference>
<accession>A0A2H3B0D3</accession>
<dbReference type="AlphaFoldDB" id="A0A2H3B0D3"/>
<organism evidence="2 3">
    <name type="scientific">Armillaria solidipes</name>
    <dbReference type="NCBI Taxonomy" id="1076256"/>
    <lineage>
        <taxon>Eukaryota</taxon>
        <taxon>Fungi</taxon>
        <taxon>Dikarya</taxon>
        <taxon>Basidiomycota</taxon>
        <taxon>Agaricomycotina</taxon>
        <taxon>Agaricomycetes</taxon>
        <taxon>Agaricomycetidae</taxon>
        <taxon>Agaricales</taxon>
        <taxon>Marasmiineae</taxon>
        <taxon>Physalacriaceae</taxon>
        <taxon>Armillaria</taxon>
    </lineage>
</organism>
<feature type="region of interest" description="Disordered" evidence="1">
    <location>
        <begin position="37"/>
        <end position="61"/>
    </location>
</feature>
<feature type="compositionally biased region" description="Acidic residues" evidence="1">
    <location>
        <begin position="528"/>
        <end position="537"/>
    </location>
</feature>
<evidence type="ECO:0000313" key="2">
    <source>
        <dbReference type="EMBL" id="PBK63200.1"/>
    </source>
</evidence>
<proteinExistence type="predicted"/>
<dbReference type="EMBL" id="KZ293460">
    <property type="protein sequence ID" value="PBK63200.1"/>
    <property type="molecule type" value="Genomic_DNA"/>
</dbReference>
<gene>
    <name evidence="2" type="ORF">ARMSODRAFT_1024229</name>
</gene>
<evidence type="ECO:0000256" key="1">
    <source>
        <dbReference type="SAM" id="MobiDB-lite"/>
    </source>
</evidence>
<sequence length="973" mass="111332">MPGRQSRNPPSDEATISLVDSFERFCEHRNVGIDDQVILEEDRTRTPTPPIPAASDQPRPDVTYIHTEYHPSSGRDSREELLEEYQACEEKSKVDFDDSPWHPFESKIDFELAEFILQAALNEGEIDGLLKNIVPEESQHRDKTYYADFKRAVWHKAFEIILSSIKDRSKIGAWVQSSDPDVAPWYLFPTIMILSADYEEQCMMALTRGSRGKFPYIFKQAKEISGATDRNEFLKLFGLRFIENVFWSIEHCDVYRALSFDRLHTFNNSLFADHLLEEIIGRIEKLKHSRSFAQRADEQLSAFPPWKDLYRFKQGFMHLKFTDGRKYEMLSKQLIFVAHNILTRERDPIGYILLHALRVYMELDMYASFSLHTSSSLQAGRARLPILAALIKEYEKASREEYEMIKQAVLDAGKQPPKKLSFKTWDFPKVHSHKHLFDDIEAKGVTLNYNTKPNESMHGSFKESYQRHTNFKDFEKQVNVQPLLQFVKLADVAFTQILQINQWYNAMSFIRQQIDAQQERLATSAEEKEPDENDDSNQPERETETVNSQPDYVSVTSVHGNRGKGGGRLTITEVEAKAADNRDFSKFRQRLSKYMANHFKSHPEELPLINGAAVAFEGFAPKDRISLYGMLKSYYPSLADWRLAIDFLRCSPSFNHQPCYDSVLVDTVDGPLFVRLVMVFECTIREKTFPLMLVRPFDQPTEGHSAQKDQDLGFYRVRTHMKKSEPRLVSIYSVLRGALLIEDSDFNPKDEDVKEYLVENRPFNDAIGWRAHLRLGLTVNLRWRRLKFTSDKYSFRFPCGGTSHHPAIAATTIATTIVVAVSVVVSIIMPSSATCPFLEIGARFSRLNKFLADMLSRTKLKKFSYISPAPLPDAFTDLLLPQKGLCKVVLMAPGALSPGVGQWLASLDELKVLQLDLSRRGVIVVEGFFDELSPRSGVLTPSSVMTTDSGVFSGEELDFLDHRKSALQLTGES</sequence>
<keyword evidence="3" id="KW-1185">Reference proteome</keyword>
<feature type="compositionally biased region" description="Polar residues" evidence="1">
    <location>
        <begin position="545"/>
        <end position="559"/>
    </location>
</feature>
<dbReference type="STRING" id="1076256.A0A2H3B0D3"/>
<protein>
    <submittedName>
        <fullName evidence="2">Uncharacterized protein</fullName>
    </submittedName>
</protein>